<evidence type="ECO:0000259" key="4">
    <source>
        <dbReference type="Pfam" id="PF20220"/>
    </source>
</evidence>
<feature type="region of interest" description="Disordered" evidence="1">
    <location>
        <begin position="462"/>
        <end position="484"/>
    </location>
</feature>
<dbReference type="STRING" id="1231657.A0A1Y1Y5I6"/>
<dbReference type="Pfam" id="PF20220">
    <property type="entry name" value="ABC_toxin_N"/>
    <property type="match status" value="1"/>
</dbReference>
<gene>
    <name evidence="5" type="ORF">BCR34DRAFT_646872</name>
</gene>
<dbReference type="Proteomes" id="UP000193144">
    <property type="component" value="Unassembled WGS sequence"/>
</dbReference>
<dbReference type="Pfam" id="PF18276">
    <property type="entry name" value="TcA_TcB_BD"/>
    <property type="match status" value="1"/>
</dbReference>
<protein>
    <recommendedName>
        <fullName evidence="7">Toxin subunit</fullName>
    </recommendedName>
</protein>
<name>A0A1Y1Y5I6_9PLEO</name>
<evidence type="ECO:0000259" key="3">
    <source>
        <dbReference type="Pfam" id="PF18413"/>
    </source>
</evidence>
<accession>A0A1Y1Y5I6</accession>
<proteinExistence type="predicted"/>
<keyword evidence="6" id="KW-1185">Reference proteome</keyword>
<dbReference type="Pfam" id="PF18413">
    <property type="entry name" value="Neuraminidase"/>
    <property type="match status" value="1"/>
</dbReference>
<evidence type="ECO:0000313" key="6">
    <source>
        <dbReference type="Proteomes" id="UP000193144"/>
    </source>
</evidence>
<dbReference type="InterPro" id="IPR041079">
    <property type="entry name" value="Neuraminidase-like"/>
</dbReference>
<evidence type="ECO:0008006" key="7">
    <source>
        <dbReference type="Google" id="ProtNLM"/>
    </source>
</evidence>
<organism evidence="5 6">
    <name type="scientific">Clohesyomyces aquaticus</name>
    <dbReference type="NCBI Taxonomy" id="1231657"/>
    <lineage>
        <taxon>Eukaryota</taxon>
        <taxon>Fungi</taxon>
        <taxon>Dikarya</taxon>
        <taxon>Ascomycota</taxon>
        <taxon>Pezizomycotina</taxon>
        <taxon>Dothideomycetes</taxon>
        <taxon>Pleosporomycetidae</taxon>
        <taxon>Pleosporales</taxon>
        <taxon>Lindgomycetaceae</taxon>
        <taxon>Clohesyomyces</taxon>
    </lineage>
</organism>
<feature type="domain" description="ABC toxin N-terminal" evidence="4">
    <location>
        <begin position="1668"/>
        <end position="1786"/>
    </location>
</feature>
<evidence type="ECO:0000313" key="5">
    <source>
        <dbReference type="EMBL" id="ORX93282.1"/>
    </source>
</evidence>
<dbReference type="InterPro" id="IPR046839">
    <property type="entry name" value="ABC_toxin_N"/>
</dbReference>
<evidence type="ECO:0000259" key="2">
    <source>
        <dbReference type="Pfam" id="PF18276"/>
    </source>
</evidence>
<comment type="caution">
    <text evidence="5">The sequence shown here is derived from an EMBL/GenBank/DDBJ whole genome shotgun (WGS) entry which is preliminary data.</text>
</comment>
<dbReference type="EMBL" id="MCFA01000348">
    <property type="protein sequence ID" value="ORX93282.1"/>
    <property type="molecule type" value="Genomic_DNA"/>
</dbReference>
<feature type="domain" description="Tc toxin complex TcA C-terminal TcB-binding" evidence="2">
    <location>
        <begin position="2805"/>
        <end position="3100"/>
    </location>
</feature>
<dbReference type="OrthoDB" id="4940706at2759"/>
<dbReference type="InterPro" id="IPR040840">
    <property type="entry name" value="TcA_TcB_BD"/>
</dbReference>
<evidence type="ECO:0000256" key="1">
    <source>
        <dbReference type="SAM" id="MobiDB-lite"/>
    </source>
</evidence>
<sequence>MSDFDSLGDKIKKTWLRTLRVGSSGPAVSVVHTCLLYLRDDESDPSSIPLEEVANAVFGIRTREALIIAQTKLAKNLPSGPTGVWDRETAAVLYTHLLKIGVSLPRPPSYFAAGKVKFRDGSPALKQRVEILDRDFGPEIGLATTTTDRNGYFFAHFPRTAVSRSTEREPTLAVLVFEPRGKIAVFNTPLEDLVFNASALTIFDINLEQRASSAPGADEFSQIASSLDVVLPPLQGKKPYHSSQSSQSVERSGATHDLAKRITRLRDDEKANDLKYLQLLPSFPGDATKVSKMVLSYRLSEVARSELQIEAPPEVFYGLLATDAQRTFAAYDEANIGVGNPDLTTSIKPLLFQLALQDASHIKASLLEAERKALVPDRTFERYDVSKVFERLRRPAKDWIIRQPSVEDRLWALIWNFLRSGNAKALLDVMALDDVHGDIVGFILKVVEALRPTNATPQQASLIAAEPPQGNTVPQEPQPRRRSSDVLRSVMSKHLRSTQDVAFVDKETLSKHVRRELGKDATDEDVKASTIALSNHLEKQFPTSSFAAGLRAHLRQPSSSTDLALESLRRKSQGEGKLIGKGKAAVDGARLLKFMDENPDFDLAGRDPVESGPVPRDLRVVQRVFKLAPAFDKTQALLEMEIDSAGAVSRLDQTAFIKAAQKGGAISPAEAVTIFAKAKNVHIAAGLLAGQLHGLSNALLPAGLSPPLPPERLERLGKEFPTLKSLFGSGDMCACKDCKTILSPAAYLVDVFGFLAARNVIDPAHPNTTARALDILLSRRADLGNLNLDCENTNTTLPYIDLVCELLEDMVARDGASPAVYTGSPVQGPIGADLLAILNEDLHLGYTSKSRVLGPDRNGAFTARDVKSIVLLHRSSPTSPDWSITILRQSHLDSASLAAIPAYINPVAYQRLADSEYLPSLPFALNMEEARAYLEQIGTPRKNLIRVFKTGNAASEYRYALEVLTLSIKDGLLITTEAEDEQERFWNTATPDTVGFLSNVQNFVDSARVSYEDLQEMLACISWLNPPEIGLVPSPPVGVLAHMFIKHETSSCSLSEKSISNLDLAALDRIHRFLRLFNALKKDASWTISALDRATGIEKIGDDDLTPISITKISSLAAIAESISSPIQTTIHDVLDLMGELSIEGHTGESGATPVTYESIFLDESKNGEIDPAFQMVNLSKTSVTETMSTHVGYLARCLKLSAEDVSTLIGKLDDTKLSFTNVSTVYAMSSLAKRLDIGVKDLSLIEYLSRIEPLASLSNLSSFIDIVSFLKIFQYTAAELISILKDPTGTSSAYDLGDGTIRAAILSILQKHTETGLKFKTAIDENMSSSENKPAVLALLAQIRAVDRNVLVEFDRLLSWLLTSNQARELMKSTLTKILGDTTALESAYDAAIISSGDESKQRFTEILANRLSSYFASVQHRADLIQILVDLLGLPKDNVTILVDKMASLQVLLEPLTAAIPEDDPNFQAQYKALQKAGRVSWVIQRLALKPTQLEWILNNSAALGWPDISNLPFKGSHAISLAAWIDFATMVKAITKPEFPPVKNLTDVSKPYTLAGLLERVTDSSLQLSDIQGYFSTLARVPTDHIGVLCAHFHFTKDSFKTFNVLSKLREAAKMVRRIGLPPLDVINFATRSDFDPASVLKIRDALKAKYEDSEWLGALRTIYDKLRIQKRDALLAFILAYSKPEISSPVEISERLLIDVEMGSETLTSRIIQAHQSVQLFAQRLLMGLEPSRIVAGDAGWDHWTEMSQYRVWEANRKVFIWPELYIEPQLRDDKSELYKATESKLQESKLTTESVENATAKYLEGLERIANMEVLTSFYDTNRSIQHVFARTRGDPPELYYRTLEFDSLWSPWERIDGVEVTGNRLCAFYRNNRLTIAWPVFVTEPDTKQINTPPSVPTYDSVNSDNAEPVAGEPVSQRIMIQLAVSERSPSTGKWSEKLTSEGGVYWPSAGFKPANEFPDDLKETFAVWYVEIGENPGDVIVLSELDKESNEKNNVKNSWKTFAVFSLTGCKARPEPFVAQASRRFASSPVAYRLPYQMYPVVENSELLSDVFRKDRKLSNNSAATLSILELLDTTSTKDVFGKTRGRFSVAHPMVVTEIDKALFALQLYGLARRKSESIKYTETAIIAVPFGTYLPYFYTDSSLRSYFLRPGYTSVAKGDTNIRTAMETFDIFNRGVNLARNYIDLYVSGKYPTLQLLRQAVETDKEYISIKKELLDVYIDPVKNQLRPRQVDVFNFFHPLICPIRSALYGDGMKGMLSRKTQLKVGAFNFENSYAPNDRVSKPFPRDELDFSVGGSYSMYNWELFFHLPFEIATRYAQDQQFEEARKWYHFIFNPQGDDLADPDGEATAPQKKYWITNPFFKTSLADYTDQLLGQMLEGVAQHPDGTSLEDRLKLWVQNWRAHPFRPHAVARTRPVAFQIAVVLKYIKLHIDWGDNLFRQLTRESITQASQLYMTASKILGPRPKKVAKAVETPVRTYNELESDVDVLGNALLDLEDLIPDLGDLPHHGDELPDVPLHLLYFDIPPNEAIMEHWDTVEDRLFKIRHSQDINGNFVSLALTAPPIDPAALVGALASGASLGNILQGFSSPLPHYRFSVMIDRAMSLTGDVMRLGQSLLGMLQARDAEGLARLRSDLEIQVLNEVRQVKLKAIEEAKEQTLTIETAKNTAASRSSYYKTMQDMNMDPLEMLAQAMQSSSDDTEGTIQTSHKVSAAAHVVPTFSVGIAGFGGSPSASISMGGGNAAGSASSVASIYQSKKANALSSASRLQMMSAVLRRSLEFGFQKALADFDGKHLEAQKVAATTHQTLLEKDLAAHDKNIEATGKTGDYLRDKYTSQELYSWNAQRISAIFFQTYQMAFGLAKKAERCFSHELADYSQSASLINYGHWDDLRSGLTSGEHLMYDIKRLETAYLDGNKREFELTKNLSLAQMDPVALLSLRTTGRCTFSVPEAVFDLDCPGHYLRRLKTVSISFPCVVGPMTSLTAKLTLASNRYRSATSLPATRGSTPLERYRESPAGGDPRFVYNVGTSTTSIVTSTGSADSGMLSLRLNDERYLPFEGAGAVGSWILELPKIQQFDYGSISDAVLHIGYTSRDGGSGLRGAVEDALLQLLAEVEAEEGRKGPRVGYRLSKQMVGEWWALKRDNAARIVFGQGHLPFFATSGQRLATVKKATWYVQGRYSEEQIQDGVVLVVGGVDVALAEGDMGLLVGESSEGVIKLGQEFTLSFAERDTTDAADDIVVVLWFDVATGS</sequence>
<reference evidence="5 6" key="1">
    <citation type="submission" date="2016-07" db="EMBL/GenBank/DDBJ databases">
        <title>Pervasive Adenine N6-methylation of Active Genes in Fungi.</title>
        <authorList>
            <consortium name="DOE Joint Genome Institute"/>
            <person name="Mondo S.J."/>
            <person name="Dannebaum R.O."/>
            <person name="Kuo R.C."/>
            <person name="Labutti K."/>
            <person name="Haridas S."/>
            <person name="Kuo A."/>
            <person name="Salamov A."/>
            <person name="Ahrendt S.R."/>
            <person name="Lipzen A."/>
            <person name="Sullivan W."/>
            <person name="Andreopoulos W.B."/>
            <person name="Clum A."/>
            <person name="Lindquist E."/>
            <person name="Daum C."/>
            <person name="Ramamoorthy G.K."/>
            <person name="Gryganskyi A."/>
            <person name="Culley D."/>
            <person name="Magnuson J.K."/>
            <person name="James T.Y."/>
            <person name="O'Malley M.A."/>
            <person name="Stajich J.E."/>
            <person name="Spatafora J.W."/>
            <person name="Visel A."/>
            <person name="Grigoriev I.V."/>
        </authorList>
    </citation>
    <scope>NUCLEOTIDE SEQUENCE [LARGE SCALE GENOMIC DNA]</scope>
    <source>
        <strain evidence="5 6">CBS 115471</strain>
    </source>
</reference>
<feature type="domain" description="Neuraminidase-like" evidence="3">
    <location>
        <begin position="1825"/>
        <end position="1948"/>
    </location>
</feature>